<dbReference type="Pfam" id="PF07969">
    <property type="entry name" value="Amidohydro_3"/>
    <property type="match status" value="1"/>
</dbReference>
<dbReference type="PANTHER" id="PTHR22642:SF2">
    <property type="entry name" value="PROTEIN LONG AFTER FAR-RED 3"/>
    <property type="match status" value="1"/>
</dbReference>
<dbReference type="AlphaFoldDB" id="A0A5C5VKC7"/>
<keyword evidence="3" id="KW-0378">Hydrolase</keyword>
<evidence type="ECO:0000256" key="1">
    <source>
        <dbReference type="SAM" id="SignalP"/>
    </source>
</evidence>
<feature type="signal peptide" evidence="1">
    <location>
        <begin position="1"/>
        <end position="22"/>
    </location>
</feature>
<sequence length="553" mass="59656" precursor="true">MRRPLGAVAFVSLSIASLCLQAAEAPQATLIIVGGAVWTGNPEQPLAEAVAVKESTILAVGRRSEVEALRSDGARVIDAGGGLVMPGGIDSHIHLFDGGRNLSGVQLRDADSREIFASRIAEHAATLAPGEWIIGGDWDHTLWGGELPTRDWIDEAAGDHPVWINRLDGHMGLASSKALRMAGIDDATLAPDGGAIEHDPSGRVTGLLRDNAMGLIGKVLPDPSAQTMLGHLDAATDYLLARGVTSVCHMGSMRQLQALRAARASGRLRIRVRAYTPLGRWELLRDDIAEHGAGDDWLRANGLKGFVDGSLGSHTAAMLEPFDDKPSDRGLLVNRPEDLLAWTRGADQAGLQVAVHAIGDRAIRVQLDNFEQVARENGPRDRRFRIEHSQHIHPADLPRFGELAVIASMQPYHAVDDGRWAEPLIGKERCRTTYAFRSLLDTGARLAFGSDWFVAPADVIAGLDAAVRRRTLDGKNPDGWYPAQRITVEEALRAYTADAAYAMFDEQRLGTLEPGKLADIVVLDKNPLADAESLGEASVRFTIVDGAVRHEAE</sequence>
<dbReference type="Proteomes" id="UP000316714">
    <property type="component" value="Unassembled WGS sequence"/>
</dbReference>
<dbReference type="InterPro" id="IPR013108">
    <property type="entry name" value="Amidohydro_3"/>
</dbReference>
<dbReference type="EC" id="3.5.1.91" evidence="3"/>
<dbReference type="PANTHER" id="PTHR22642">
    <property type="entry name" value="IMIDAZOLONEPROPIONASE"/>
    <property type="match status" value="1"/>
</dbReference>
<gene>
    <name evidence="3" type="primary">nfdA</name>
    <name evidence="3" type="ORF">KOR34_31300</name>
</gene>
<name>A0A5C5VKC7_9BACT</name>
<comment type="caution">
    <text evidence="3">The sequence shown here is derived from an EMBL/GenBank/DDBJ whole genome shotgun (WGS) entry which is preliminary data.</text>
</comment>
<dbReference type="SUPFAM" id="SSF51556">
    <property type="entry name" value="Metallo-dependent hydrolases"/>
    <property type="match status" value="1"/>
</dbReference>
<dbReference type="InterPro" id="IPR033932">
    <property type="entry name" value="YtcJ-like"/>
</dbReference>
<dbReference type="Gene3D" id="2.30.40.10">
    <property type="entry name" value="Urease, subunit C, domain 1"/>
    <property type="match status" value="1"/>
</dbReference>
<keyword evidence="4" id="KW-1185">Reference proteome</keyword>
<dbReference type="GO" id="GO:0016810">
    <property type="term" value="F:hydrolase activity, acting on carbon-nitrogen (but not peptide) bonds"/>
    <property type="evidence" value="ECO:0007669"/>
    <property type="project" value="InterPro"/>
</dbReference>
<dbReference type="CDD" id="cd01300">
    <property type="entry name" value="YtcJ_like"/>
    <property type="match status" value="1"/>
</dbReference>
<dbReference type="Gene3D" id="3.10.310.70">
    <property type="match status" value="1"/>
</dbReference>
<dbReference type="RefSeq" id="WP_146565485.1">
    <property type="nucleotide sequence ID" value="NZ_SIHJ01000001.1"/>
</dbReference>
<evidence type="ECO:0000259" key="2">
    <source>
        <dbReference type="Pfam" id="PF07969"/>
    </source>
</evidence>
<dbReference type="EMBL" id="SIHJ01000001">
    <property type="protein sequence ID" value="TWT38162.1"/>
    <property type="molecule type" value="Genomic_DNA"/>
</dbReference>
<evidence type="ECO:0000313" key="4">
    <source>
        <dbReference type="Proteomes" id="UP000316714"/>
    </source>
</evidence>
<dbReference type="Gene3D" id="3.20.20.140">
    <property type="entry name" value="Metal-dependent hydrolases"/>
    <property type="match status" value="1"/>
</dbReference>
<evidence type="ECO:0000313" key="3">
    <source>
        <dbReference type="EMBL" id="TWT38162.1"/>
    </source>
</evidence>
<feature type="domain" description="Amidohydrolase 3" evidence="2">
    <location>
        <begin position="75"/>
        <end position="548"/>
    </location>
</feature>
<dbReference type="InterPro" id="IPR032466">
    <property type="entry name" value="Metal_Hydrolase"/>
</dbReference>
<reference evidence="3 4" key="1">
    <citation type="submission" date="2019-02" db="EMBL/GenBank/DDBJ databases">
        <title>Deep-cultivation of Planctomycetes and their phenomic and genomic characterization uncovers novel biology.</title>
        <authorList>
            <person name="Wiegand S."/>
            <person name="Jogler M."/>
            <person name="Boedeker C."/>
            <person name="Pinto D."/>
            <person name="Vollmers J."/>
            <person name="Rivas-Marin E."/>
            <person name="Kohn T."/>
            <person name="Peeters S.H."/>
            <person name="Heuer A."/>
            <person name="Rast P."/>
            <person name="Oberbeckmann S."/>
            <person name="Bunk B."/>
            <person name="Jeske O."/>
            <person name="Meyerdierks A."/>
            <person name="Storesund J.E."/>
            <person name="Kallscheuer N."/>
            <person name="Luecker S."/>
            <person name="Lage O.M."/>
            <person name="Pohl T."/>
            <person name="Merkel B.J."/>
            <person name="Hornburger P."/>
            <person name="Mueller R.-W."/>
            <person name="Bruemmer F."/>
            <person name="Labrenz M."/>
            <person name="Spormann A.M."/>
            <person name="Op Den Camp H."/>
            <person name="Overmann J."/>
            <person name="Amann R."/>
            <person name="Jetten M.S.M."/>
            <person name="Mascher T."/>
            <person name="Medema M.H."/>
            <person name="Devos D.P."/>
            <person name="Kaster A.-K."/>
            <person name="Ovreas L."/>
            <person name="Rohde M."/>
            <person name="Galperin M.Y."/>
            <person name="Jogler C."/>
        </authorList>
    </citation>
    <scope>NUCLEOTIDE SEQUENCE [LARGE SCALE GENOMIC DNA]</scope>
    <source>
        <strain evidence="3 4">KOR34</strain>
    </source>
</reference>
<feature type="chain" id="PRO_5023087915" evidence="1">
    <location>
        <begin position="23"/>
        <end position="553"/>
    </location>
</feature>
<organism evidence="3 4">
    <name type="scientific">Posidoniimonas corsicana</name>
    <dbReference type="NCBI Taxonomy" id="1938618"/>
    <lineage>
        <taxon>Bacteria</taxon>
        <taxon>Pseudomonadati</taxon>
        <taxon>Planctomycetota</taxon>
        <taxon>Planctomycetia</taxon>
        <taxon>Pirellulales</taxon>
        <taxon>Lacipirellulaceae</taxon>
        <taxon>Posidoniimonas</taxon>
    </lineage>
</organism>
<dbReference type="SUPFAM" id="SSF51338">
    <property type="entry name" value="Composite domain of metallo-dependent hydrolases"/>
    <property type="match status" value="1"/>
</dbReference>
<accession>A0A5C5VKC7</accession>
<proteinExistence type="predicted"/>
<protein>
    <submittedName>
        <fullName evidence="3">N-substituted formamide deformylase</fullName>
        <ecNumber evidence="3">3.5.1.91</ecNumber>
    </submittedName>
</protein>
<dbReference type="InterPro" id="IPR011059">
    <property type="entry name" value="Metal-dep_hydrolase_composite"/>
</dbReference>
<dbReference type="OrthoDB" id="9767366at2"/>
<keyword evidence="1" id="KW-0732">Signal</keyword>